<dbReference type="GO" id="GO:0050242">
    <property type="term" value="F:pyruvate, phosphate dikinase activity"/>
    <property type="evidence" value="ECO:0007669"/>
    <property type="project" value="UniProtKB-EC"/>
</dbReference>
<keyword evidence="7" id="KW-0418">Kinase</keyword>
<dbReference type="GO" id="GO:0016301">
    <property type="term" value="F:kinase activity"/>
    <property type="evidence" value="ECO:0007669"/>
    <property type="project" value="UniProtKB-KW"/>
</dbReference>
<dbReference type="InterPro" id="IPR013815">
    <property type="entry name" value="ATP_grasp_subdomain_1"/>
</dbReference>
<feature type="binding site" evidence="10">
    <location>
        <position position="772"/>
    </location>
    <ligand>
        <name>Mg(2+)</name>
        <dbReference type="ChEBI" id="CHEBI:18420"/>
    </ligand>
</feature>
<dbReference type="EC" id="2.7.9.1" evidence="3"/>
<evidence type="ECO:0000259" key="12">
    <source>
        <dbReference type="Pfam" id="PF01326"/>
    </source>
</evidence>
<proteinExistence type="inferred from homology"/>
<dbReference type="GO" id="GO:0005524">
    <property type="term" value="F:ATP binding"/>
    <property type="evidence" value="ECO:0007669"/>
    <property type="project" value="UniProtKB-KW"/>
</dbReference>
<evidence type="ECO:0000256" key="6">
    <source>
        <dbReference type="ARBA" id="ARBA00022741"/>
    </source>
</evidence>
<comment type="similarity">
    <text evidence="2">Belongs to the PEP-utilizing enzyme family.</text>
</comment>
<accession>A0A938YSF9</accession>
<evidence type="ECO:0000313" key="14">
    <source>
        <dbReference type="EMBL" id="MBN2067227.1"/>
    </source>
</evidence>
<dbReference type="NCBIfam" id="NF004531">
    <property type="entry name" value="PRK05878.1"/>
    <property type="match status" value="1"/>
</dbReference>
<dbReference type="InterPro" id="IPR010121">
    <property type="entry name" value="Pyruvate_phosphate_dikinase"/>
</dbReference>
<reference evidence="14" key="1">
    <citation type="submission" date="2021-01" db="EMBL/GenBank/DDBJ databases">
        <title>Active Sulfur Cycling in an Early Earth Analoge.</title>
        <authorList>
            <person name="Hahn C.R."/>
            <person name="Youssef N.H."/>
            <person name="Elshahed M."/>
        </authorList>
    </citation>
    <scope>NUCLEOTIDE SEQUENCE</scope>
    <source>
        <strain evidence="14">Zod_Metabat.1151</strain>
    </source>
</reference>
<dbReference type="Gene3D" id="3.30.470.20">
    <property type="entry name" value="ATP-grasp fold, B domain"/>
    <property type="match status" value="1"/>
</dbReference>
<evidence type="ECO:0000259" key="13">
    <source>
        <dbReference type="Pfam" id="PF02896"/>
    </source>
</evidence>
<dbReference type="Pfam" id="PF02896">
    <property type="entry name" value="PEP-utilizers_C"/>
    <property type="match status" value="1"/>
</dbReference>
<dbReference type="Gene3D" id="3.30.1490.20">
    <property type="entry name" value="ATP-grasp fold, A domain"/>
    <property type="match status" value="1"/>
</dbReference>
<keyword evidence="5 10" id="KW-0479">Metal-binding</keyword>
<dbReference type="InterPro" id="IPR015813">
    <property type="entry name" value="Pyrv/PenolPyrv_kinase-like_dom"/>
</dbReference>
<dbReference type="GO" id="GO:0046872">
    <property type="term" value="F:metal ion binding"/>
    <property type="evidence" value="ECO:0007669"/>
    <property type="project" value="UniProtKB-KW"/>
</dbReference>
<feature type="domain" description="PEP-utilising enzyme mobile" evidence="11">
    <location>
        <begin position="428"/>
        <end position="509"/>
    </location>
</feature>
<dbReference type="EMBL" id="JAFGDB010000032">
    <property type="protein sequence ID" value="MBN2067227.1"/>
    <property type="molecule type" value="Genomic_DNA"/>
</dbReference>
<evidence type="ECO:0000256" key="3">
    <source>
        <dbReference type="ARBA" id="ARBA00011994"/>
    </source>
</evidence>
<evidence type="ECO:0000256" key="5">
    <source>
        <dbReference type="ARBA" id="ARBA00022723"/>
    </source>
</evidence>
<sequence>MSKQYVYSFDEVKNANSQEWIFRLGNKGAQLAEMTASKLPVPQGFTITTEACNQFYENGKKWPHGLEPQVKEKLERLEKHSGKELGGKETPLFLSVRSGSYVSMPGMMDTVLNLGMNDKTVEVFAKKTGNERVAFDSYRRFITMFGDVVMGVKHALFEEILDEAKETKGVKFDTELDASDLKALIPKYKALVRREAGKDFPQDPWEQLKMAIDAVFGSWNTPRAVSYRRINNLRNDAGTGVNVQAMVFGNMGESSGTGVSFTRNPATGKKEHYGEFLINAQGEDVVAGIRTPKPIDELKAVMPDVYGELLKVYEKLEKHYKDLQDFEFTIENKKLYLLQTRNGKRTAQAAVKIAVDMEEEGLLSREEAILKVKPEQLDQLLHKQLDPVAKDEAVAITKGLPASPGAAVGKVVFTAEKAKELHDADHHEQLILVRTETSPEDIEGMNVAKGILTARGGMTSHAAVVARGMGKCCVAGAGDINVKEKEGYFTIKDLKISEGQWISLDGGTGEVFEGQIPLIEPEMKGDFATLMKWADSFRRLKIKTNADTPKDAKVALGFGAEGIGLVRTEHMFFEGERIKAVREMILSENLEGRKKALAKLLPFQKDDFAGIFEVMDKLPVVIRLLDPPLHEFLPKEGKDIAALSDEMGVNEDKLRETIDSLHEFNPMLGFRGCRLGVVYPEINEMQVRAIFEAALQVKEKGTVPKPWIEVPLVGNIKEFLKIKALVKKVARETGAEGRVDYKVGTMVEVPRAALTADEIAKEAEFLSFGTNDLTQMTCGFSRDDAGKFLKHYTEMGIYERDPFQSIDQEGVGLLMQLCVEKARSINPEIEIGICGEHGGEPKSVEFCHKIGLNDVSCSPFRVPIARLAAAQAAVKEKLEK</sequence>
<dbReference type="SUPFAM" id="SSF56059">
    <property type="entry name" value="Glutathione synthetase ATP-binding domain-like"/>
    <property type="match status" value="1"/>
</dbReference>
<dbReference type="SUPFAM" id="SSF51621">
    <property type="entry name" value="Phosphoenolpyruvate/pyruvate domain"/>
    <property type="match status" value="1"/>
</dbReference>
<dbReference type="InterPro" id="IPR018274">
    <property type="entry name" value="PEP_util_AS"/>
</dbReference>
<dbReference type="PANTHER" id="PTHR22931">
    <property type="entry name" value="PHOSPHOENOLPYRUVATE DIKINASE-RELATED"/>
    <property type="match status" value="1"/>
</dbReference>
<organism evidence="14 15">
    <name type="scientific">Candidatus Iainarchaeum sp</name>
    <dbReference type="NCBI Taxonomy" id="3101447"/>
    <lineage>
        <taxon>Archaea</taxon>
        <taxon>Candidatus Iainarchaeota</taxon>
        <taxon>Candidatus Iainarchaeia</taxon>
        <taxon>Candidatus Iainarchaeales</taxon>
        <taxon>Candidatus Iainarchaeaceae</taxon>
        <taxon>Candidatus Iainarchaeum</taxon>
    </lineage>
</organism>
<dbReference type="InterPro" id="IPR000121">
    <property type="entry name" value="PEP_util_C"/>
</dbReference>
<dbReference type="Gene3D" id="3.20.20.60">
    <property type="entry name" value="Phosphoenolpyruvate-binding domains"/>
    <property type="match status" value="1"/>
</dbReference>
<evidence type="ECO:0000259" key="11">
    <source>
        <dbReference type="Pfam" id="PF00391"/>
    </source>
</evidence>
<dbReference type="Gene3D" id="3.50.30.10">
    <property type="entry name" value="Phosphohistidine domain"/>
    <property type="match status" value="1"/>
</dbReference>
<keyword evidence="4 14" id="KW-0808">Transferase</keyword>
<keyword evidence="8" id="KW-0067">ATP-binding</keyword>
<dbReference type="SUPFAM" id="SSF52009">
    <property type="entry name" value="Phosphohistidine domain"/>
    <property type="match status" value="1"/>
</dbReference>
<dbReference type="Gene3D" id="1.10.189.10">
    <property type="entry name" value="Pyruvate Phosphate Dikinase, domain 2"/>
    <property type="match status" value="1"/>
</dbReference>
<dbReference type="PROSITE" id="PS00370">
    <property type="entry name" value="PEP_ENZYMES_PHOS_SITE"/>
    <property type="match status" value="1"/>
</dbReference>
<evidence type="ECO:0000256" key="9">
    <source>
        <dbReference type="ARBA" id="ARBA00022842"/>
    </source>
</evidence>
<dbReference type="PANTHER" id="PTHR22931:SF9">
    <property type="entry name" value="PYRUVATE, PHOSPHATE DIKINASE 1, CHLOROPLASTIC"/>
    <property type="match status" value="1"/>
</dbReference>
<evidence type="ECO:0000256" key="1">
    <source>
        <dbReference type="ARBA" id="ARBA00001946"/>
    </source>
</evidence>
<comment type="caution">
    <text evidence="14">The sequence shown here is derived from an EMBL/GenBank/DDBJ whole genome shotgun (WGS) entry which is preliminary data.</text>
</comment>
<feature type="domain" description="PEP-utilising enzyme C-terminal" evidence="13">
    <location>
        <begin position="524"/>
        <end position="873"/>
    </location>
</feature>
<keyword evidence="14" id="KW-0670">Pyruvate</keyword>
<evidence type="ECO:0000313" key="15">
    <source>
        <dbReference type="Proteomes" id="UP000809243"/>
    </source>
</evidence>
<keyword evidence="9 10" id="KW-0460">Magnesium</keyword>
<dbReference type="Proteomes" id="UP000809243">
    <property type="component" value="Unassembled WGS sequence"/>
</dbReference>
<feature type="binding site" evidence="10">
    <location>
        <position position="748"/>
    </location>
    <ligand>
        <name>Mg(2+)</name>
        <dbReference type="ChEBI" id="CHEBI:18420"/>
    </ligand>
</feature>
<dbReference type="NCBIfam" id="TIGR01828">
    <property type="entry name" value="pyru_phos_dikin"/>
    <property type="match status" value="1"/>
</dbReference>
<evidence type="ECO:0000256" key="7">
    <source>
        <dbReference type="ARBA" id="ARBA00022777"/>
    </source>
</evidence>
<evidence type="ECO:0000256" key="8">
    <source>
        <dbReference type="ARBA" id="ARBA00022840"/>
    </source>
</evidence>
<dbReference type="PIRSF" id="PIRSF000853">
    <property type="entry name" value="PPDK"/>
    <property type="match status" value="1"/>
</dbReference>
<evidence type="ECO:0000256" key="10">
    <source>
        <dbReference type="PIRSR" id="PIRSR000853-3"/>
    </source>
</evidence>
<dbReference type="Pfam" id="PF01326">
    <property type="entry name" value="PPDK_N"/>
    <property type="match status" value="2"/>
</dbReference>
<dbReference type="InterPro" id="IPR008279">
    <property type="entry name" value="PEP-util_enz_mobile_dom"/>
</dbReference>
<keyword evidence="6" id="KW-0547">Nucleotide-binding</keyword>
<protein>
    <recommendedName>
        <fullName evidence="3">pyruvate, phosphate dikinase</fullName>
        <ecNumber evidence="3">2.7.9.1</ecNumber>
    </recommendedName>
</protein>
<evidence type="ECO:0000256" key="2">
    <source>
        <dbReference type="ARBA" id="ARBA00007837"/>
    </source>
</evidence>
<dbReference type="InterPro" id="IPR036637">
    <property type="entry name" value="Phosphohistidine_dom_sf"/>
</dbReference>
<dbReference type="AlphaFoldDB" id="A0A938YSF9"/>
<gene>
    <name evidence="14" type="ORF">JW744_02050</name>
</gene>
<dbReference type="Pfam" id="PF00391">
    <property type="entry name" value="PEP-utilizers"/>
    <property type="match status" value="1"/>
</dbReference>
<dbReference type="InterPro" id="IPR040442">
    <property type="entry name" value="Pyrv_kinase-like_dom_sf"/>
</dbReference>
<comment type="cofactor">
    <cofactor evidence="1 10">
        <name>Mg(2+)</name>
        <dbReference type="ChEBI" id="CHEBI:18420"/>
    </cofactor>
</comment>
<dbReference type="Gene3D" id="1.20.80.30">
    <property type="match status" value="1"/>
</dbReference>
<dbReference type="InterPro" id="IPR002192">
    <property type="entry name" value="PPDK_AMP/ATP-bd"/>
</dbReference>
<feature type="domain" description="Pyruvate phosphate dikinase AMP/ATP-binding" evidence="12">
    <location>
        <begin position="308"/>
        <end position="360"/>
    </location>
</feature>
<evidence type="ECO:0000256" key="4">
    <source>
        <dbReference type="ARBA" id="ARBA00022679"/>
    </source>
</evidence>
<feature type="domain" description="Pyruvate phosphate dikinase AMP/ATP-binding" evidence="12">
    <location>
        <begin position="61"/>
        <end position="293"/>
    </location>
</feature>
<name>A0A938YSF9_9ARCH</name>